<organism evidence="1">
    <name type="scientific">marine sediment metagenome</name>
    <dbReference type="NCBI Taxonomy" id="412755"/>
    <lineage>
        <taxon>unclassified sequences</taxon>
        <taxon>metagenomes</taxon>
        <taxon>ecological metagenomes</taxon>
    </lineage>
</organism>
<name>X1G1Y3_9ZZZZ</name>
<accession>X1G1Y3</accession>
<reference evidence="1" key="1">
    <citation type="journal article" date="2014" name="Front. Microbiol.">
        <title>High frequency of phylogenetically diverse reductive dehalogenase-homologous genes in deep subseafloor sedimentary metagenomes.</title>
        <authorList>
            <person name="Kawai M."/>
            <person name="Futagami T."/>
            <person name="Toyoda A."/>
            <person name="Takaki Y."/>
            <person name="Nishi S."/>
            <person name="Hori S."/>
            <person name="Arai W."/>
            <person name="Tsubouchi T."/>
            <person name="Morono Y."/>
            <person name="Uchiyama I."/>
            <person name="Ito T."/>
            <person name="Fujiyama A."/>
            <person name="Inagaki F."/>
            <person name="Takami H."/>
        </authorList>
    </citation>
    <scope>NUCLEOTIDE SEQUENCE</scope>
    <source>
        <strain evidence="1">Expedition CK06-06</strain>
    </source>
</reference>
<dbReference type="EMBL" id="BART01041564">
    <property type="protein sequence ID" value="GAH27023.1"/>
    <property type="molecule type" value="Genomic_DNA"/>
</dbReference>
<feature type="non-terminal residue" evidence="1">
    <location>
        <position position="1"/>
    </location>
</feature>
<proteinExistence type="predicted"/>
<sequence>EVSDRAVALATKRLNASDLRHKIYVSTPKFPGSGVNYYYGISDQHVWELEQPLYLIPRRV</sequence>
<dbReference type="AlphaFoldDB" id="X1G1Y3"/>
<evidence type="ECO:0000313" key="1">
    <source>
        <dbReference type="EMBL" id="GAH27023.1"/>
    </source>
</evidence>
<comment type="caution">
    <text evidence="1">The sequence shown here is derived from an EMBL/GenBank/DDBJ whole genome shotgun (WGS) entry which is preliminary data.</text>
</comment>
<gene>
    <name evidence="1" type="ORF">S01H4_66791</name>
</gene>
<protein>
    <submittedName>
        <fullName evidence="1">Uncharacterized protein</fullName>
    </submittedName>
</protein>
<feature type="non-terminal residue" evidence="1">
    <location>
        <position position="60"/>
    </location>
</feature>